<keyword evidence="2" id="KW-1185">Reference proteome</keyword>
<dbReference type="STRING" id="490629.SAMN05216266_1099"/>
<dbReference type="RefSeq" id="WP_091674036.1">
    <property type="nucleotide sequence ID" value="NZ_FOKG01000009.1"/>
</dbReference>
<gene>
    <name evidence="1" type="ORF">SAMN05216266_1099</name>
</gene>
<organism evidence="1 2">
    <name type="scientific">Amycolatopsis marina</name>
    <dbReference type="NCBI Taxonomy" id="490629"/>
    <lineage>
        <taxon>Bacteria</taxon>
        <taxon>Bacillati</taxon>
        <taxon>Actinomycetota</taxon>
        <taxon>Actinomycetes</taxon>
        <taxon>Pseudonocardiales</taxon>
        <taxon>Pseudonocardiaceae</taxon>
        <taxon>Amycolatopsis</taxon>
    </lineage>
</organism>
<accession>A0A1I1AE60</accession>
<evidence type="ECO:0000313" key="2">
    <source>
        <dbReference type="Proteomes" id="UP000243799"/>
    </source>
</evidence>
<dbReference type="AlphaFoldDB" id="A0A1I1AE60"/>
<protein>
    <recommendedName>
        <fullName evidence="3">Excreted virulence factor EspC, type VII ESX diderm</fullName>
    </recommendedName>
</protein>
<reference evidence="2" key="1">
    <citation type="submission" date="2016-10" db="EMBL/GenBank/DDBJ databases">
        <authorList>
            <person name="Varghese N."/>
            <person name="Submissions S."/>
        </authorList>
    </citation>
    <scope>NUCLEOTIDE SEQUENCE [LARGE SCALE GENOMIC DNA]</scope>
    <source>
        <strain evidence="2">CGMCC 4.3568</strain>
    </source>
</reference>
<name>A0A1I1AE60_9PSEU</name>
<evidence type="ECO:0008006" key="3">
    <source>
        <dbReference type="Google" id="ProtNLM"/>
    </source>
</evidence>
<proteinExistence type="predicted"/>
<sequence>MTGYDMNPDGVTRGVNQLRAAGETFGSAWARRKKAISANEPGIGSDLLAQAFLEKYRPLAEKLAANADSIPKAYGALCDDAMGCVAEYLAAETQGTGTVNRLTGTSSATGHGA</sequence>
<dbReference type="OrthoDB" id="3628278at2"/>
<evidence type="ECO:0000313" key="1">
    <source>
        <dbReference type="EMBL" id="SFB35782.1"/>
    </source>
</evidence>
<dbReference type="EMBL" id="FOKG01000009">
    <property type="protein sequence ID" value="SFB35782.1"/>
    <property type="molecule type" value="Genomic_DNA"/>
</dbReference>
<dbReference type="Proteomes" id="UP000243799">
    <property type="component" value="Unassembled WGS sequence"/>
</dbReference>